<evidence type="ECO:0000256" key="3">
    <source>
        <dbReference type="ARBA" id="ARBA00022692"/>
    </source>
</evidence>
<dbReference type="eggNOG" id="COG0628">
    <property type="taxonomic scope" value="Bacteria"/>
</dbReference>
<name>A7HYF0_PARL1</name>
<evidence type="ECO:0000256" key="1">
    <source>
        <dbReference type="ARBA" id="ARBA00004141"/>
    </source>
</evidence>
<dbReference type="InterPro" id="IPR002549">
    <property type="entry name" value="AI-2E-like"/>
</dbReference>
<feature type="transmembrane region" description="Helical" evidence="6">
    <location>
        <begin position="57"/>
        <end position="82"/>
    </location>
</feature>
<dbReference type="OrthoDB" id="5792512at2"/>
<dbReference type="PANTHER" id="PTHR21716:SF64">
    <property type="entry name" value="AI-2 TRANSPORT PROTEIN TQSA"/>
    <property type="match status" value="1"/>
</dbReference>
<dbReference type="HOGENOM" id="CLU_031275_8_0_5"/>
<evidence type="ECO:0000256" key="2">
    <source>
        <dbReference type="ARBA" id="ARBA00009773"/>
    </source>
</evidence>
<feature type="transmembrane region" description="Helical" evidence="6">
    <location>
        <begin position="305"/>
        <end position="335"/>
    </location>
</feature>
<evidence type="ECO:0000313" key="8">
    <source>
        <dbReference type="Proteomes" id="UP000006377"/>
    </source>
</evidence>
<dbReference type="Pfam" id="PF01594">
    <property type="entry name" value="AI-2E_transport"/>
    <property type="match status" value="1"/>
</dbReference>
<dbReference type="RefSeq" id="WP_012112264.1">
    <property type="nucleotide sequence ID" value="NC_009719.1"/>
</dbReference>
<evidence type="ECO:0000256" key="5">
    <source>
        <dbReference type="ARBA" id="ARBA00023136"/>
    </source>
</evidence>
<dbReference type="KEGG" id="pla:Plav_3329"/>
<gene>
    <name evidence="7" type="ordered locus">Plav_3329</name>
</gene>
<evidence type="ECO:0008006" key="9">
    <source>
        <dbReference type="Google" id="ProtNLM"/>
    </source>
</evidence>
<comment type="subcellular location">
    <subcellularLocation>
        <location evidence="1">Membrane</location>
        <topology evidence="1">Multi-pass membrane protein</topology>
    </subcellularLocation>
</comment>
<sequence>MTIQRQAIIWALFIALFVAGLWLLKGILLPFVAGMAIAYFLDPLADKLESYGLSRLAATGMITIVFLLLAIVMLIVLVPVLYNQLIALVEIFPALMRRGQEWLLTIGDGRLGRLLGVEGQDVEQAIRQSLGGSLDWLVNILTSVGSQGLQIVALLSLIVVTPVVAFYLLLDWDRMVERVDALLPRDHAETIRRLAREINEVLAGFIRGQVIVCLVLGTIYAVGLTLVGLRFGLIVGIVAGIISFIPYLGTILGFVVGLALALFQFGTDFVQVGMVIGVFAIGQFIEGNFLSPKLVGDRVKLHPVWVMFAIFAFAALFGFVGALLALPIAAALGVLARFGVAQYRKSQLYLGTSSGRVIPPRDTDS</sequence>
<proteinExistence type="inferred from homology"/>
<evidence type="ECO:0000256" key="6">
    <source>
        <dbReference type="SAM" id="Phobius"/>
    </source>
</evidence>
<keyword evidence="3 6" id="KW-0812">Transmembrane</keyword>
<keyword evidence="5 6" id="KW-0472">Membrane</keyword>
<feature type="transmembrane region" description="Helical" evidence="6">
    <location>
        <begin position="269"/>
        <end position="285"/>
    </location>
</feature>
<feature type="transmembrane region" description="Helical" evidence="6">
    <location>
        <begin position="7"/>
        <end position="23"/>
    </location>
</feature>
<dbReference type="STRING" id="402881.Plav_3329"/>
<dbReference type="Proteomes" id="UP000006377">
    <property type="component" value="Chromosome"/>
</dbReference>
<dbReference type="GO" id="GO:0016020">
    <property type="term" value="C:membrane"/>
    <property type="evidence" value="ECO:0007669"/>
    <property type="project" value="UniProtKB-SubCell"/>
</dbReference>
<accession>A7HYF0</accession>
<dbReference type="EMBL" id="CP000774">
    <property type="protein sequence ID" value="ABS64933.1"/>
    <property type="molecule type" value="Genomic_DNA"/>
</dbReference>
<feature type="transmembrane region" description="Helical" evidence="6">
    <location>
        <begin position="201"/>
        <end position="227"/>
    </location>
</feature>
<keyword evidence="8" id="KW-1185">Reference proteome</keyword>
<protein>
    <recommendedName>
        <fullName evidence="9">AI-2E family transporter</fullName>
    </recommendedName>
</protein>
<dbReference type="GO" id="GO:0055085">
    <property type="term" value="P:transmembrane transport"/>
    <property type="evidence" value="ECO:0007669"/>
    <property type="project" value="TreeGrafter"/>
</dbReference>
<feature type="transmembrane region" description="Helical" evidence="6">
    <location>
        <begin position="233"/>
        <end position="262"/>
    </location>
</feature>
<feature type="transmembrane region" description="Helical" evidence="6">
    <location>
        <begin position="151"/>
        <end position="170"/>
    </location>
</feature>
<evidence type="ECO:0000256" key="4">
    <source>
        <dbReference type="ARBA" id="ARBA00022989"/>
    </source>
</evidence>
<dbReference type="AlphaFoldDB" id="A7HYF0"/>
<keyword evidence="4 6" id="KW-1133">Transmembrane helix</keyword>
<dbReference type="PANTHER" id="PTHR21716">
    <property type="entry name" value="TRANSMEMBRANE PROTEIN"/>
    <property type="match status" value="1"/>
</dbReference>
<comment type="similarity">
    <text evidence="2">Belongs to the autoinducer-2 exporter (AI-2E) (TC 2.A.86) family.</text>
</comment>
<evidence type="ECO:0000313" key="7">
    <source>
        <dbReference type="EMBL" id="ABS64933.1"/>
    </source>
</evidence>
<reference evidence="7 8" key="1">
    <citation type="journal article" date="2011" name="Stand. Genomic Sci.">
        <title>Complete genome sequence of Parvibaculum lavamentivorans type strain (DS-1(T)).</title>
        <authorList>
            <person name="Schleheck D."/>
            <person name="Weiss M."/>
            <person name="Pitluck S."/>
            <person name="Bruce D."/>
            <person name="Land M.L."/>
            <person name="Han S."/>
            <person name="Saunders E."/>
            <person name="Tapia R."/>
            <person name="Detter C."/>
            <person name="Brettin T."/>
            <person name="Han J."/>
            <person name="Woyke T."/>
            <person name="Goodwin L."/>
            <person name="Pennacchio L."/>
            <person name="Nolan M."/>
            <person name="Cook A.M."/>
            <person name="Kjelleberg S."/>
            <person name="Thomas T."/>
        </authorList>
    </citation>
    <scope>NUCLEOTIDE SEQUENCE [LARGE SCALE GENOMIC DNA]</scope>
    <source>
        <strain evidence="8">DS-1 / DSM 13023 / NCIMB 13966</strain>
    </source>
</reference>
<organism evidence="7 8">
    <name type="scientific">Parvibaculum lavamentivorans (strain DS-1 / DSM 13023 / NCIMB 13966)</name>
    <dbReference type="NCBI Taxonomy" id="402881"/>
    <lineage>
        <taxon>Bacteria</taxon>
        <taxon>Pseudomonadati</taxon>
        <taxon>Pseudomonadota</taxon>
        <taxon>Alphaproteobacteria</taxon>
        <taxon>Hyphomicrobiales</taxon>
        <taxon>Parvibaculaceae</taxon>
        <taxon>Parvibaculum</taxon>
    </lineage>
</organism>